<keyword evidence="1" id="KW-0812">Transmembrane</keyword>
<dbReference type="Pfam" id="PF10101">
    <property type="entry name" value="DUF2339"/>
    <property type="match status" value="1"/>
</dbReference>
<feature type="transmembrane region" description="Helical" evidence="1">
    <location>
        <begin position="404"/>
        <end position="424"/>
    </location>
</feature>
<name>A0A7W5C8C2_9BACL</name>
<feature type="transmembrane region" description="Helical" evidence="1">
    <location>
        <begin position="372"/>
        <end position="392"/>
    </location>
</feature>
<reference evidence="2 3" key="1">
    <citation type="submission" date="2020-08" db="EMBL/GenBank/DDBJ databases">
        <title>Genomic Encyclopedia of Type Strains, Phase III (KMG-III): the genomes of soil and plant-associated and newly described type strains.</title>
        <authorList>
            <person name="Whitman W."/>
        </authorList>
    </citation>
    <scope>NUCLEOTIDE SEQUENCE [LARGE SCALE GENOMIC DNA]</scope>
    <source>
        <strain evidence="2 3">CECT 8234</strain>
    </source>
</reference>
<feature type="transmembrane region" description="Helical" evidence="1">
    <location>
        <begin position="309"/>
        <end position="326"/>
    </location>
</feature>
<accession>A0A7W5C8C2</accession>
<evidence type="ECO:0000256" key="1">
    <source>
        <dbReference type="SAM" id="Phobius"/>
    </source>
</evidence>
<keyword evidence="3" id="KW-1185">Reference proteome</keyword>
<proteinExistence type="predicted"/>
<evidence type="ECO:0008006" key="4">
    <source>
        <dbReference type="Google" id="ProtNLM"/>
    </source>
</evidence>
<comment type="caution">
    <text evidence="2">The sequence shown here is derived from an EMBL/GenBank/DDBJ whole genome shotgun (WGS) entry which is preliminary data.</text>
</comment>
<feature type="transmembrane region" description="Helical" evidence="1">
    <location>
        <begin position="436"/>
        <end position="458"/>
    </location>
</feature>
<protein>
    <recommendedName>
        <fullName evidence="4">DUF2339 domain-containing protein</fullName>
    </recommendedName>
</protein>
<feature type="transmembrane region" description="Helical" evidence="1">
    <location>
        <begin position="254"/>
        <end position="275"/>
    </location>
</feature>
<feature type="transmembrane region" description="Helical" evidence="1">
    <location>
        <begin position="96"/>
        <end position="113"/>
    </location>
</feature>
<feature type="transmembrane region" description="Helical" evidence="1">
    <location>
        <begin position="142"/>
        <end position="162"/>
    </location>
</feature>
<feature type="transmembrane region" description="Helical" evidence="1">
    <location>
        <begin position="282"/>
        <end position="303"/>
    </location>
</feature>
<feature type="transmembrane region" description="Helical" evidence="1">
    <location>
        <begin position="230"/>
        <end position="248"/>
    </location>
</feature>
<dbReference type="PANTHER" id="PTHR38434:SF1">
    <property type="entry name" value="BLL2549 PROTEIN"/>
    <property type="match status" value="1"/>
</dbReference>
<sequence>MKETMSKHWTSLLGALFVMTAFITLFKYSLDQGWITEAMKIGFGLLSGAGIGVIGLKLAVRRPSSLIGEIMIGLSACILYATFAFAGIFYRLWEPMTVMLGMSAVTALISAYAYKYSSRLLINIAMAGALLSPLLMRPETDQVFALFLYMLVINVAFFFLSIVRGWHELRVVSFIGTWLMYIVYFIHYTPSTEGLWSMPIRYALAAFLFYTVGLMMSSWLNKLSFDGIDLYLNAANGILFTFWALLILNHEVSYGYILTFIGIVYLLGSYVIYIATEKITPAAASFFLVGLLLVLISVSSIGGGYDSKPLVTVLLWGFIAAAAAVIGRIKGWLMLSLASIMAWFIVGCYWYIVTWDTPRGEWFGMYVPFLNWGAIAWILLAALGFYFSRTLVIPHLPEKANRILGHVYALLAHLIVGGLLTRQIENIFTEYMPGSHAVYLALALSVSWGCYSLLLILWGAYYREVLFKWFGSFILVLVAIKAIFMDLSGQEALYKVGVLLTLGAISFVITWINGKWRVQSDEKPSEDKQATSDS</sequence>
<feature type="transmembrane region" description="Helical" evidence="1">
    <location>
        <begin position="12"/>
        <end position="29"/>
    </location>
</feature>
<keyword evidence="1" id="KW-1133">Transmembrane helix</keyword>
<feature type="transmembrane region" description="Helical" evidence="1">
    <location>
        <begin position="72"/>
        <end position="90"/>
    </location>
</feature>
<evidence type="ECO:0000313" key="3">
    <source>
        <dbReference type="Proteomes" id="UP000518605"/>
    </source>
</evidence>
<dbReference type="PANTHER" id="PTHR38434">
    <property type="entry name" value="BLL2549 PROTEIN"/>
    <property type="match status" value="1"/>
</dbReference>
<feature type="transmembrane region" description="Helical" evidence="1">
    <location>
        <begin position="333"/>
        <end position="352"/>
    </location>
</feature>
<evidence type="ECO:0000313" key="2">
    <source>
        <dbReference type="EMBL" id="MBB3152998.1"/>
    </source>
</evidence>
<feature type="transmembrane region" description="Helical" evidence="1">
    <location>
        <begin position="41"/>
        <end position="60"/>
    </location>
</feature>
<feature type="transmembrane region" description="Helical" evidence="1">
    <location>
        <begin position="496"/>
        <end position="514"/>
    </location>
</feature>
<feature type="transmembrane region" description="Helical" evidence="1">
    <location>
        <begin position="169"/>
        <end position="188"/>
    </location>
</feature>
<dbReference type="EMBL" id="JACHXW010000008">
    <property type="protein sequence ID" value="MBB3152998.1"/>
    <property type="molecule type" value="Genomic_DNA"/>
</dbReference>
<dbReference type="RefSeq" id="WP_183563752.1">
    <property type="nucleotide sequence ID" value="NZ_CBCSLB010000028.1"/>
</dbReference>
<keyword evidence="1" id="KW-0472">Membrane</keyword>
<feature type="transmembrane region" description="Helical" evidence="1">
    <location>
        <begin position="465"/>
        <end position="484"/>
    </location>
</feature>
<feature type="transmembrane region" description="Helical" evidence="1">
    <location>
        <begin position="120"/>
        <end position="136"/>
    </location>
</feature>
<dbReference type="Proteomes" id="UP000518605">
    <property type="component" value="Unassembled WGS sequence"/>
</dbReference>
<feature type="transmembrane region" description="Helical" evidence="1">
    <location>
        <begin position="200"/>
        <end position="218"/>
    </location>
</feature>
<dbReference type="InterPro" id="IPR019286">
    <property type="entry name" value="DUF2339_TM"/>
</dbReference>
<organism evidence="2 3">
    <name type="scientific">Paenibacillus endophyticus</name>
    <dbReference type="NCBI Taxonomy" id="1294268"/>
    <lineage>
        <taxon>Bacteria</taxon>
        <taxon>Bacillati</taxon>
        <taxon>Bacillota</taxon>
        <taxon>Bacilli</taxon>
        <taxon>Bacillales</taxon>
        <taxon>Paenibacillaceae</taxon>
        <taxon>Paenibacillus</taxon>
    </lineage>
</organism>
<gene>
    <name evidence="2" type="ORF">FHS16_003057</name>
</gene>
<dbReference type="AlphaFoldDB" id="A0A7W5C8C2"/>